<keyword evidence="3" id="KW-1185">Reference proteome</keyword>
<keyword evidence="1" id="KW-0812">Transmembrane</keyword>
<feature type="transmembrane region" description="Helical" evidence="1">
    <location>
        <begin position="37"/>
        <end position="58"/>
    </location>
</feature>
<dbReference type="EMBL" id="AP027734">
    <property type="protein sequence ID" value="BDZ53489.1"/>
    <property type="molecule type" value="Genomic_DNA"/>
</dbReference>
<accession>A0ABN6Y828</accession>
<organism evidence="2 3">
    <name type="scientific">Agromyces marinus</name>
    <dbReference type="NCBI Taxonomy" id="1389020"/>
    <lineage>
        <taxon>Bacteria</taxon>
        <taxon>Bacillati</taxon>
        <taxon>Actinomycetota</taxon>
        <taxon>Actinomycetes</taxon>
        <taxon>Micrococcales</taxon>
        <taxon>Microbacteriaceae</taxon>
        <taxon>Agromyces</taxon>
    </lineage>
</organism>
<name>A0ABN6Y828_9MICO</name>
<reference evidence="3" key="1">
    <citation type="journal article" date="2019" name="Int. J. Syst. Evol. Microbiol.">
        <title>The Global Catalogue of Microorganisms (GCM) 10K type strain sequencing project: providing services to taxonomists for standard genome sequencing and annotation.</title>
        <authorList>
            <consortium name="The Broad Institute Genomics Platform"/>
            <consortium name="The Broad Institute Genome Sequencing Center for Infectious Disease"/>
            <person name="Wu L."/>
            <person name="Ma J."/>
        </authorList>
    </citation>
    <scope>NUCLEOTIDE SEQUENCE [LARGE SCALE GENOMIC DNA]</scope>
    <source>
        <strain evidence="3">NBRC 109019</strain>
    </source>
</reference>
<evidence type="ECO:0000256" key="1">
    <source>
        <dbReference type="SAM" id="Phobius"/>
    </source>
</evidence>
<evidence type="ECO:0000313" key="2">
    <source>
        <dbReference type="EMBL" id="BDZ53489.1"/>
    </source>
</evidence>
<keyword evidence="1" id="KW-0472">Membrane</keyword>
<evidence type="ECO:0000313" key="3">
    <source>
        <dbReference type="Proteomes" id="UP001321477"/>
    </source>
</evidence>
<protein>
    <submittedName>
        <fullName evidence="2">Uncharacterized protein</fullName>
    </submittedName>
</protein>
<feature type="transmembrane region" description="Helical" evidence="1">
    <location>
        <begin position="12"/>
        <end position="31"/>
    </location>
</feature>
<sequence length="212" mass="23118">MVSAPRYVPVLHWEPLPYLVIVFLLVLTGAIRPEHGGWYVLLLFAIALTAGWGVIAFMRERRTRNPDPMGGLTGLDGLAIVDAPALAASVRAVVPVADTHRHQSAIEIARVHGGPDLHAVLVPRARRWLSPRYRVGVQLIAAGTGDARPRHAGFLREDADARWRDRLDALRVDGRYVRVPARITGAAQPRGVELDVSGLESVVGPEPGNRPQ</sequence>
<proteinExistence type="predicted"/>
<keyword evidence="1" id="KW-1133">Transmembrane helix</keyword>
<gene>
    <name evidence="2" type="ORF">GCM10025870_05620</name>
</gene>
<dbReference type="Proteomes" id="UP001321477">
    <property type="component" value="Chromosome"/>
</dbReference>